<feature type="transmembrane region" description="Helical" evidence="8">
    <location>
        <begin position="132"/>
        <end position="156"/>
    </location>
</feature>
<organism evidence="10 11">
    <name type="scientific">Lactobacillus colini</name>
    <dbReference type="NCBI Taxonomy" id="1819254"/>
    <lineage>
        <taxon>Bacteria</taxon>
        <taxon>Bacillati</taxon>
        <taxon>Bacillota</taxon>
        <taxon>Bacilli</taxon>
        <taxon>Lactobacillales</taxon>
        <taxon>Lactobacillaceae</taxon>
        <taxon>Lactobacillus</taxon>
    </lineage>
</organism>
<reference evidence="10 11" key="1">
    <citation type="submission" date="2021-03" db="EMBL/GenBank/DDBJ databases">
        <title>Genomic Encyclopedia of Type Strains, Phase IV (KMG-IV): sequencing the most valuable type-strain genomes for metagenomic binning, comparative biology and taxonomic classification.</title>
        <authorList>
            <person name="Goeker M."/>
        </authorList>
    </citation>
    <scope>NUCLEOTIDE SEQUENCE [LARGE SCALE GENOMIC DNA]</scope>
    <source>
        <strain evidence="10 11">DSM 101872</strain>
    </source>
</reference>
<feature type="transmembrane region" description="Helical" evidence="8">
    <location>
        <begin position="258"/>
        <end position="276"/>
    </location>
</feature>
<protein>
    <submittedName>
        <fullName evidence="10">Membrane protein</fullName>
    </submittedName>
</protein>
<dbReference type="Proteomes" id="UP001519292">
    <property type="component" value="Unassembled WGS sequence"/>
</dbReference>
<comment type="subcellular location">
    <subcellularLocation>
        <location evidence="1">Cell membrane</location>
        <topology evidence="1">Multi-pass membrane protein</topology>
    </subcellularLocation>
</comment>
<feature type="transmembrane region" description="Helical" evidence="8">
    <location>
        <begin position="52"/>
        <end position="72"/>
    </location>
</feature>
<keyword evidence="4" id="KW-0762">Sugar transport</keyword>
<evidence type="ECO:0000256" key="3">
    <source>
        <dbReference type="ARBA" id="ARBA00022475"/>
    </source>
</evidence>
<evidence type="ECO:0000313" key="10">
    <source>
        <dbReference type="EMBL" id="MBP2057547.1"/>
    </source>
</evidence>
<evidence type="ECO:0000256" key="7">
    <source>
        <dbReference type="ARBA" id="ARBA00023136"/>
    </source>
</evidence>
<keyword evidence="11" id="KW-1185">Reference proteome</keyword>
<gene>
    <name evidence="10" type="ORF">J2Z60_000718</name>
</gene>
<feature type="transmembrane region" description="Helical" evidence="8">
    <location>
        <begin position="308"/>
        <end position="329"/>
    </location>
</feature>
<keyword evidence="3" id="KW-1003">Cell membrane</keyword>
<keyword evidence="7 8" id="KW-0472">Membrane</keyword>
<evidence type="ECO:0000256" key="5">
    <source>
        <dbReference type="ARBA" id="ARBA00022692"/>
    </source>
</evidence>
<evidence type="ECO:0000256" key="8">
    <source>
        <dbReference type="SAM" id="Phobius"/>
    </source>
</evidence>
<keyword evidence="5 8" id="KW-0812">Transmembrane</keyword>
<comment type="caution">
    <text evidence="10">The sequence shown here is derived from an EMBL/GenBank/DDBJ whole genome shotgun (WGS) entry which is preliminary data.</text>
</comment>
<feature type="transmembrane region" description="Helical" evidence="8">
    <location>
        <begin position="108"/>
        <end position="126"/>
    </location>
</feature>
<proteinExistence type="predicted"/>
<feature type="transmembrane region" description="Helical" evidence="8">
    <location>
        <begin position="211"/>
        <end position="229"/>
    </location>
</feature>
<evidence type="ECO:0000256" key="6">
    <source>
        <dbReference type="ARBA" id="ARBA00022989"/>
    </source>
</evidence>
<evidence type="ECO:0000256" key="4">
    <source>
        <dbReference type="ARBA" id="ARBA00022597"/>
    </source>
</evidence>
<evidence type="ECO:0000313" key="11">
    <source>
        <dbReference type="Proteomes" id="UP001519292"/>
    </source>
</evidence>
<feature type="transmembrane region" description="Helical" evidence="8">
    <location>
        <begin position="177"/>
        <end position="205"/>
    </location>
</feature>
<feature type="domain" description="Phosphotransferase system EIIC" evidence="9">
    <location>
        <begin position="12"/>
        <end position="346"/>
    </location>
</feature>
<dbReference type="InterPro" id="IPR003352">
    <property type="entry name" value="PTS_EIIC"/>
</dbReference>
<feature type="transmembrane region" description="Helical" evidence="8">
    <location>
        <begin position="12"/>
        <end position="32"/>
    </location>
</feature>
<dbReference type="Pfam" id="PF13303">
    <property type="entry name" value="PTS_EIIC_2"/>
    <property type="match status" value="1"/>
</dbReference>
<dbReference type="RefSeq" id="WP_209686293.1">
    <property type="nucleotide sequence ID" value="NZ_JAGGLU010000003.1"/>
</dbReference>
<sequence length="349" mass="36266">MKEKFTIKDFAMNILNGIAIGVVVVLVPGALLSELVKVLLPSMPALSVVQQGLNLANSMMGLVCGILVGLNFKFSPIQAASLGLAVEFSAGAIKAKDGALILSGTGDIINMMIVAAIGAGVILLVADRLKAYTILIIPTLLLVVVGSVGVIIAPYVARITELIGIGIKQLLGLQPMLMCILLAVVFGVLIVSPITTVGIALAISLAGIGSGAANVGICATGFAFAILGWRVNSHGISIAHFLGSPKISMPVIARNPKTLIPIICSNACSGLVAYIFQVKGTPMSAGFGFSGLVGPINNLNLASGGWSMINILITTLVYAVFPIIFGLIFKKVFVDKLHFVNEEDYRLSL</sequence>
<evidence type="ECO:0000256" key="2">
    <source>
        <dbReference type="ARBA" id="ARBA00022448"/>
    </source>
</evidence>
<accession>A0ABS4MCY3</accession>
<evidence type="ECO:0000256" key="1">
    <source>
        <dbReference type="ARBA" id="ARBA00004651"/>
    </source>
</evidence>
<keyword evidence="6 8" id="KW-1133">Transmembrane helix</keyword>
<dbReference type="EMBL" id="JAGGLU010000003">
    <property type="protein sequence ID" value="MBP2057547.1"/>
    <property type="molecule type" value="Genomic_DNA"/>
</dbReference>
<name>A0ABS4MCY3_9LACO</name>
<keyword evidence="2" id="KW-0813">Transport</keyword>
<evidence type="ECO:0000259" key="9">
    <source>
        <dbReference type="Pfam" id="PF13303"/>
    </source>
</evidence>